<dbReference type="AlphaFoldDB" id="A0A1F7WGB8"/>
<keyword evidence="2" id="KW-0812">Transmembrane</keyword>
<feature type="transmembrane region" description="Helical" evidence="2">
    <location>
        <begin position="46"/>
        <end position="67"/>
    </location>
</feature>
<keyword evidence="2" id="KW-0472">Membrane</keyword>
<name>A0A1F7WGB8_9BACT</name>
<dbReference type="STRING" id="1802471.A2115_00275"/>
<evidence type="ECO:0000256" key="1">
    <source>
        <dbReference type="SAM" id="MobiDB-lite"/>
    </source>
</evidence>
<feature type="region of interest" description="Disordered" evidence="1">
    <location>
        <begin position="163"/>
        <end position="199"/>
    </location>
</feature>
<comment type="caution">
    <text evidence="3">The sequence shown here is derived from an EMBL/GenBank/DDBJ whole genome shotgun (WGS) entry which is preliminary data.</text>
</comment>
<reference evidence="3 4" key="1">
    <citation type="journal article" date="2016" name="Nat. Commun.">
        <title>Thousands of microbial genomes shed light on interconnected biogeochemical processes in an aquifer system.</title>
        <authorList>
            <person name="Anantharaman K."/>
            <person name="Brown C.T."/>
            <person name="Hug L.A."/>
            <person name="Sharon I."/>
            <person name="Castelle C.J."/>
            <person name="Probst A.J."/>
            <person name="Thomas B.C."/>
            <person name="Singh A."/>
            <person name="Wilkins M.J."/>
            <person name="Karaoz U."/>
            <person name="Brodie E.L."/>
            <person name="Williams K.H."/>
            <person name="Hubbard S.S."/>
            <person name="Banfield J.F."/>
        </authorList>
    </citation>
    <scope>NUCLEOTIDE SEQUENCE [LARGE SCALE GENOMIC DNA]</scope>
</reference>
<keyword evidence="2" id="KW-1133">Transmembrane helix</keyword>
<dbReference type="Proteomes" id="UP000176198">
    <property type="component" value="Unassembled WGS sequence"/>
</dbReference>
<evidence type="ECO:0000256" key="2">
    <source>
        <dbReference type="SAM" id="Phobius"/>
    </source>
</evidence>
<organism evidence="3 4">
    <name type="scientific">Candidatus Woesebacteria bacterium GWA1_41_8</name>
    <dbReference type="NCBI Taxonomy" id="1802471"/>
    <lineage>
        <taxon>Bacteria</taxon>
        <taxon>Candidatus Woeseibacteriota</taxon>
    </lineage>
</organism>
<accession>A0A1F7WGB8</accession>
<dbReference type="EMBL" id="MGFJ01000036">
    <property type="protein sequence ID" value="OGM01872.1"/>
    <property type="molecule type" value="Genomic_DNA"/>
</dbReference>
<proteinExistence type="predicted"/>
<evidence type="ECO:0000313" key="3">
    <source>
        <dbReference type="EMBL" id="OGM01872.1"/>
    </source>
</evidence>
<protein>
    <submittedName>
        <fullName evidence="3">Uncharacterized protein</fullName>
    </submittedName>
</protein>
<evidence type="ECO:0000313" key="4">
    <source>
        <dbReference type="Proteomes" id="UP000176198"/>
    </source>
</evidence>
<gene>
    <name evidence="3" type="ORF">A2115_00275</name>
</gene>
<sequence length="199" mass="21896">MVTTSKEKDPPIVDVKVRNPITYIRRWWKKVIENEGVFFSFRVRPLTALAIALVVTSLTLGVGKFVLPFTIPFFQYNPNPEAPILPTPEPWKDTAFTGTVRYSNATGKFYLVTTSSEAITLDVPQNIKLDSYVGRRIFAAGKYYKATRTLVVASASDTELLAPKPSPIPTVSSTPTPSPTPTPEPTSGLPGVTTLRVLR</sequence>